<name>X1HUF4_9ZZZZ</name>
<reference evidence="2" key="1">
    <citation type="journal article" date="2014" name="Front. Microbiol.">
        <title>High frequency of phylogenetically diverse reductive dehalogenase-homologous genes in deep subseafloor sedimentary metagenomes.</title>
        <authorList>
            <person name="Kawai M."/>
            <person name="Futagami T."/>
            <person name="Toyoda A."/>
            <person name="Takaki Y."/>
            <person name="Nishi S."/>
            <person name="Hori S."/>
            <person name="Arai W."/>
            <person name="Tsubouchi T."/>
            <person name="Morono Y."/>
            <person name="Uchiyama I."/>
            <person name="Ito T."/>
            <person name="Fujiyama A."/>
            <person name="Inagaki F."/>
            <person name="Takami H."/>
        </authorList>
    </citation>
    <scope>NUCLEOTIDE SEQUENCE</scope>
    <source>
        <strain evidence="2">Expedition CK06-06</strain>
    </source>
</reference>
<organism evidence="2">
    <name type="scientific">marine sediment metagenome</name>
    <dbReference type="NCBI Taxonomy" id="412755"/>
    <lineage>
        <taxon>unclassified sequences</taxon>
        <taxon>metagenomes</taxon>
        <taxon>ecological metagenomes</taxon>
    </lineage>
</organism>
<gene>
    <name evidence="2" type="ORF">S03H2_37455</name>
</gene>
<sequence length="227" mass="25334">MRIGVPKELMVEGIDREVKEAVYRIIKLAEDIGGIVEEISLPSLEYALSVYYIIAPSEASSNLSRFDGVRYGYRNMEAESLREMYRRSRVEGFGDEVKRRIIIGTYCLSAGYYDEYYEKAQRVRTLIIGDFKKAFEKFDVLISPTSPTTAFKIGEKIEDPLTMYLSDICTIPVNLAGLPAISIPAGLSGSKLPIGLQIIGNVLREDNVLKVAYSLEKVIGFTGRPGL</sequence>
<dbReference type="InterPro" id="IPR023631">
    <property type="entry name" value="Amidase_dom"/>
</dbReference>
<dbReference type="InterPro" id="IPR036928">
    <property type="entry name" value="AS_sf"/>
</dbReference>
<dbReference type="GO" id="GO:0003824">
    <property type="term" value="F:catalytic activity"/>
    <property type="evidence" value="ECO:0007669"/>
    <property type="project" value="InterPro"/>
</dbReference>
<proteinExistence type="predicted"/>
<dbReference type="InterPro" id="IPR000120">
    <property type="entry name" value="Amidase"/>
</dbReference>
<evidence type="ECO:0000259" key="1">
    <source>
        <dbReference type="Pfam" id="PF01425"/>
    </source>
</evidence>
<dbReference type="AlphaFoldDB" id="X1HUF4"/>
<protein>
    <recommendedName>
        <fullName evidence="1">Amidase domain-containing protein</fullName>
    </recommendedName>
</protein>
<evidence type="ECO:0000313" key="2">
    <source>
        <dbReference type="EMBL" id="GAH48923.1"/>
    </source>
</evidence>
<dbReference type="Pfam" id="PF01425">
    <property type="entry name" value="Amidase"/>
    <property type="match status" value="1"/>
</dbReference>
<dbReference type="PANTHER" id="PTHR11895:SF151">
    <property type="entry name" value="GLUTAMYL-TRNA(GLN) AMIDOTRANSFERASE SUBUNIT A"/>
    <property type="match status" value="1"/>
</dbReference>
<dbReference type="Gene3D" id="3.90.1300.10">
    <property type="entry name" value="Amidase signature (AS) domain"/>
    <property type="match status" value="1"/>
</dbReference>
<dbReference type="PANTHER" id="PTHR11895">
    <property type="entry name" value="TRANSAMIDASE"/>
    <property type="match status" value="1"/>
</dbReference>
<dbReference type="EMBL" id="BARU01023056">
    <property type="protein sequence ID" value="GAH48923.1"/>
    <property type="molecule type" value="Genomic_DNA"/>
</dbReference>
<feature type="domain" description="Amidase" evidence="1">
    <location>
        <begin position="1"/>
        <end position="209"/>
    </location>
</feature>
<dbReference type="SUPFAM" id="SSF75304">
    <property type="entry name" value="Amidase signature (AS) enzymes"/>
    <property type="match status" value="1"/>
</dbReference>
<comment type="caution">
    <text evidence="2">The sequence shown here is derived from an EMBL/GenBank/DDBJ whole genome shotgun (WGS) entry which is preliminary data.</text>
</comment>
<accession>X1HUF4</accession>